<name>A0A7Y0SHX7_VIBPH</name>
<sequence length="83" mass="9487">EYSDTMDQQFYAGYLESMFAGVGTEFLYRPKGANWAIGADVNLISQRDPQSYFGVYDEKWQYVPEYGRPFQVVDKGFTGFVSG</sequence>
<comment type="caution">
    <text evidence="1">The sequence shown here is derived from an EMBL/GenBank/DDBJ whole genome shotgun (WGS) entry which is preliminary data.</text>
</comment>
<accession>A0A7Y0SHX7</accession>
<protein>
    <submittedName>
        <fullName evidence="1">YjbH domain-containing protein</fullName>
    </submittedName>
</protein>
<dbReference type="InterPro" id="IPR010344">
    <property type="entry name" value="YbjH"/>
</dbReference>
<dbReference type="Pfam" id="PF06082">
    <property type="entry name" value="YjbH"/>
    <property type="match status" value="1"/>
</dbReference>
<feature type="non-terminal residue" evidence="1">
    <location>
        <position position="83"/>
    </location>
</feature>
<organism evidence="1 2">
    <name type="scientific">Vibrio parahaemolyticus</name>
    <dbReference type="NCBI Taxonomy" id="670"/>
    <lineage>
        <taxon>Bacteria</taxon>
        <taxon>Pseudomonadati</taxon>
        <taxon>Pseudomonadota</taxon>
        <taxon>Gammaproteobacteria</taxon>
        <taxon>Vibrionales</taxon>
        <taxon>Vibrionaceae</taxon>
        <taxon>Vibrio</taxon>
    </lineage>
</organism>
<proteinExistence type="predicted"/>
<gene>
    <name evidence="1" type="ORF">HKB16_13325</name>
</gene>
<dbReference type="EMBL" id="JABCLB010001216">
    <property type="protein sequence ID" value="NMU83869.1"/>
    <property type="molecule type" value="Genomic_DNA"/>
</dbReference>
<dbReference type="Proteomes" id="UP000518904">
    <property type="component" value="Unassembled WGS sequence"/>
</dbReference>
<reference evidence="1 2" key="1">
    <citation type="submission" date="2020-04" db="EMBL/GenBank/DDBJ databases">
        <title>Whole-genome sequencing of Vibrio spp. from China reveals different genetic environments of blaCTX-M-14 among diverse lineages.</title>
        <authorList>
            <person name="Zheng Z."/>
            <person name="Ye L."/>
            <person name="Chen S."/>
        </authorList>
    </citation>
    <scope>NUCLEOTIDE SEQUENCE [LARGE SCALE GENOMIC DNA]</scope>
    <source>
        <strain evidence="1 2">Vb0551</strain>
    </source>
</reference>
<dbReference type="AlphaFoldDB" id="A0A7Y0SHX7"/>
<evidence type="ECO:0000313" key="1">
    <source>
        <dbReference type="EMBL" id="NMU83869.1"/>
    </source>
</evidence>
<evidence type="ECO:0000313" key="2">
    <source>
        <dbReference type="Proteomes" id="UP000518904"/>
    </source>
</evidence>
<feature type="non-terminal residue" evidence="1">
    <location>
        <position position="1"/>
    </location>
</feature>